<feature type="compositionally biased region" description="Polar residues" evidence="11">
    <location>
        <begin position="211"/>
        <end position="221"/>
    </location>
</feature>
<evidence type="ECO:0000313" key="13">
    <source>
        <dbReference type="EMBL" id="CAA2969164.1"/>
    </source>
</evidence>
<dbReference type="SMART" id="SM00389">
    <property type="entry name" value="HOX"/>
    <property type="match status" value="1"/>
</dbReference>
<name>A0A8S0QJ35_OLEEU</name>
<comment type="similarity">
    <text evidence="7 10">Belongs to the HD-ZIP homeobox family. Class I subfamily.</text>
</comment>
<evidence type="ECO:0000256" key="2">
    <source>
        <dbReference type="ARBA" id="ARBA00023015"/>
    </source>
</evidence>
<dbReference type="PANTHER" id="PTHR24326:SF606">
    <property type="entry name" value="HOMEOBOX-LEUCINE ZIPPER PROTEIN ATHB-54"/>
    <property type="match status" value="1"/>
</dbReference>
<dbReference type="PANTHER" id="PTHR24326">
    <property type="entry name" value="HOMEOBOX-LEUCINE ZIPPER PROTEIN"/>
    <property type="match status" value="1"/>
</dbReference>
<evidence type="ECO:0000256" key="9">
    <source>
        <dbReference type="RuleBase" id="RU000682"/>
    </source>
</evidence>
<dbReference type="Gene3D" id="1.10.10.60">
    <property type="entry name" value="Homeodomain-like"/>
    <property type="match status" value="1"/>
</dbReference>
<dbReference type="GO" id="GO:0000976">
    <property type="term" value="F:transcription cis-regulatory region binding"/>
    <property type="evidence" value="ECO:0007669"/>
    <property type="project" value="UniProtKB-ARBA"/>
</dbReference>
<dbReference type="GO" id="GO:0000981">
    <property type="term" value="F:DNA-binding transcription factor activity, RNA polymerase II-specific"/>
    <property type="evidence" value="ECO:0007669"/>
    <property type="project" value="UniProtKB-UniRule"/>
</dbReference>
<comment type="function">
    <text evidence="10">Transcription factor.</text>
</comment>
<dbReference type="InterPro" id="IPR017970">
    <property type="entry name" value="Homeobox_CS"/>
</dbReference>
<organism evidence="13 14">
    <name type="scientific">Olea europaea subsp. europaea</name>
    <dbReference type="NCBI Taxonomy" id="158383"/>
    <lineage>
        <taxon>Eukaryota</taxon>
        <taxon>Viridiplantae</taxon>
        <taxon>Streptophyta</taxon>
        <taxon>Embryophyta</taxon>
        <taxon>Tracheophyta</taxon>
        <taxon>Spermatophyta</taxon>
        <taxon>Magnoliopsida</taxon>
        <taxon>eudicotyledons</taxon>
        <taxon>Gunneridae</taxon>
        <taxon>Pentapetalae</taxon>
        <taxon>asterids</taxon>
        <taxon>lamiids</taxon>
        <taxon>Lamiales</taxon>
        <taxon>Oleaceae</taxon>
        <taxon>Oleeae</taxon>
        <taxon>Olea</taxon>
    </lineage>
</organism>
<dbReference type="SUPFAM" id="SSF46689">
    <property type="entry name" value="Homeodomain-like"/>
    <property type="match status" value="1"/>
</dbReference>
<dbReference type="InterPro" id="IPR001356">
    <property type="entry name" value="HD"/>
</dbReference>
<keyword evidence="5 10" id="KW-0804">Transcription</keyword>
<feature type="domain" description="Homeobox" evidence="12">
    <location>
        <begin position="81"/>
        <end position="141"/>
    </location>
</feature>
<evidence type="ECO:0000256" key="7">
    <source>
        <dbReference type="ARBA" id="ARBA00025748"/>
    </source>
</evidence>
<keyword evidence="4 8" id="KW-0371">Homeobox</keyword>
<protein>
    <recommendedName>
        <fullName evidence="10">Homeobox-leucine zipper protein</fullName>
    </recommendedName>
    <alternativeName>
        <fullName evidence="10">HD-ZIP protein</fullName>
    </alternativeName>
    <alternativeName>
        <fullName evidence="10">Homeodomain transcription factor</fullName>
    </alternativeName>
</protein>
<evidence type="ECO:0000259" key="12">
    <source>
        <dbReference type="PROSITE" id="PS50071"/>
    </source>
</evidence>
<evidence type="ECO:0000256" key="11">
    <source>
        <dbReference type="SAM" id="MobiDB-lite"/>
    </source>
</evidence>
<dbReference type="GO" id="GO:0005634">
    <property type="term" value="C:nucleus"/>
    <property type="evidence" value="ECO:0007669"/>
    <property type="project" value="UniProtKB-SubCell"/>
</dbReference>
<dbReference type="OrthoDB" id="6159439at2759"/>
<evidence type="ECO:0000256" key="3">
    <source>
        <dbReference type="ARBA" id="ARBA00023125"/>
    </source>
</evidence>
<feature type="region of interest" description="Disordered" evidence="11">
    <location>
        <begin position="262"/>
        <end position="291"/>
    </location>
</feature>
<comment type="subcellular location">
    <subcellularLocation>
        <location evidence="1 8 9">Nucleus</location>
    </subcellularLocation>
</comment>
<dbReference type="CDD" id="cd00086">
    <property type="entry name" value="homeodomain"/>
    <property type="match status" value="1"/>
</dbReference>
<sequence>MESGGMVFDSFKLTSLSLKNEKLPSSSDVLDSLWIAGSSPSFHVPGSTSIVNFEDIRGENSTDGPFFDKEENGSEDCDGCFRQPEKKRRLSPDQVQFLEKSFEVENKLEPERKIQLAKEIGLQPRQVAIWYQNRRARYKTKQLEKDYNSLKETYDKLKADHDSLFKENEELRNEVHSLKEKLQEREKGKPKSEPCDTTSPLEAGSEPNKPLPSSVSPNASNIPMVIYKQDDATSAKSDVFDSDSPHYADGIHSSFIEPSDSSHIFGSDFSQDEEDNLSRNLMPPPSFVKLEDDESYGDLQMNSCNLGFPVEDQTTWLWPLIE</sequence>
<feature type="DNA-binding region" description="Homeobox" evidence="8">
    <location>
        <begin position="83"/>
        <end position="142"/>
    </location>
</feature>
<evidence type="ECO:0000256" key="8">
    <source>
        <dbReference type="PROSITE-ProRule" id="PRU00108"/>
    </source>
</evidence>
<dbReference type="InterPro" id="IPR000047">
    <property type="entry name" value="HTH_motif"/>
</dbReference>
<reference evidence="13 14" key="1">
    <citation type="submission" date="2019-12" db="EMBL/GenBank/DDBJ databases">
        <authorList>
            <person name="Alioto T."/>
            <person name="Alioto T."/>
            <person name="Gomez Garrido J."/>
        </authorList>
    </citation>
    <scope>NUCLEOTIDE SEQUENCE [LARGE SCALE GENOMIC DNA]</scope>
</reference>
<dbReference type="EMBL" id="CACTIH010001933">
    <property type="protein sequence ID" value="CAA2969164.1"/>
    <property type="molecule type" value="Genomic_DNA"/>
</dbReference>
<dbReference type="Pfam" id="PF02183">
    <property type="entry name" value="HALZ"/>
    <property type="match status" value="1"/>
</dbReference>
<dbReference type="Pfam" id="PF00046">
    <property type="entry name" value="Homeodomain"/>
    <property type="match status" value="1"/>
</dbReference>
<dbReference type="InterPro" id="IPR003106">
    <property type="entry name" value="Leu_zip_homeo"/>
</dbReference>
<keyword evidence="3 8" id="KW-0238">DNA-binding</keyword>
<dbReference type="PROSITE" id="PS00027">
    <property type="entry name" value="HOMEOBOX_1"/>
    <property type="match status" value="1"/>
</dbReference>
<dbReference type="Proteomes" id="UP000594638">
    <property type="component" value="Unassembled WGS sequence"/>
</dbReference>
<accession>A0A8S0QJ35</accession>
<dbReference type="InterPro" id="IPR045224">
    <property type="entry name" value="HDZip_class_I_plant"/>
</dbReference>
<evidence type="ECO:0000313" key="14">
    <source>
        <dbReference type="Proteomes" id="UP000594638"/>
    </source>
</evidence>
<proteinExistence type="inferred from homology"/>
<evidence type="ECO:0000256" key="6">
    <source>
        <dbReference type="ARBA" id="ARBA00023242"/>
    </source>
</evidence>
<dbReference type="GO" id="GO:0045893">
    <property type="term" value="P:positive regulation of DNA-templated transcription"/>
    <property type="evidence" value="ECO:0007669"/>
    <property type="project" value="TreeGrafter"/>
</dbReference>
<keyword evidence="6 8" id="KW-0539">Nucleus</keyword>
<dbReference type="PRINTS" id="PR00031">
    <property type="entry name" value="HTHREPRESSR"/>
</dbReference>
<evidence type="ECO:0000256" key="1">
    <source>
        <dbReference type="ARBA" id="ARBA00004123"/>
    </source>
</evidence>
<feature type="compositionally biased region" description="Basic and acidic residues" evidence="11">
    <location>
        <begin position="174"/>
        <end position="194"/>
    </location>
</feature>
<comment type="caution">
    <text evidence="13">The sequence shown here is derived from an EMBL/GenBank/DDBJ whole genome shotgun (WGS) entry which is preliminary data.</text>
</comment>
<evidence type="ECO:0000256" key="5">
    <source>
        <dbReference type="ARBA" id="ARBA00023163"/>
    </source>
</evidence>
<evidence type="ECO:0000256" key="4">
    <source>
        <dbReference type="ARBA" id="ARBA00023155"/>
    </source>
</evidence>
<keyword evidence="14" id="KW-1185">Reference proteome</keyword>
<evidence type="ECO:0000256" key="10">
    <source>
        <dbReference type="RuleBase" id="RU369038"/>
    </source>
</evidence>
<dbReference type="InterPro" id="IPR009057">
    <property type="entry name" value="Homeodomain-like_sf"/>
</dbReference>
<dbReference type="AlphaFoldDB" id="A0A8S0QJ35"/>
<gene>
    <name evidence="13" type="ORF">OLEA9_A016483</name>
</gene>
<dbReference type="FunFam" id="1.10.10.60:FF:000144">
    <property type="entry name" value="homeobox-leucine zipper protein ATHB-6-like"/>
    <property type="match status" value="1"/>
</dbReference>
<dbReference type="PROSITE" id="PS50071">
    <property type="entry name" value="HOMEOBOX_2"/>
    <property type="match status" value="1"/>
</dbReference>
<keyword evidence="2 10" id="KW-0805">Transcription regulation</keyword>
<feature type="region of interest" description="Disordered" evidence="11">
    <location>
        <begin position="174"/>
        <end position="227"/>
    </location>
</feature>
<dbReference type="Gramene" id="OE9A016483T1">
    <property type="protein sequence ID" value="OE9A016483C1"/>
    <property type="gene ID" value="OE9A016483"/>
</dbReference>